<name>A0ABQ1EN84_9BACL</name>
<dbReference type="Pfam" id="PF17853">
    <property type="entry name" value="GGDEF_2"/>
    <property type="match status" value="1"/>
</dbReference>
<keyword evidence="4" id="KW-0812">Transmembrane</keyword>
<keyword evidence="2" id="KW-0238">DNA-binding</keyword>
<evidence type="ECO:0000313" key="6">
    <source>
        <dbReference type="EMBL" id="GFZ79535.1"/>
    </source>
</evidence>
<reference evidence="7" key="1">
    <citation type="journal article" date="2019" name="Int. J. Syst. Evol. Microbiol.">
        <title>The Global Catalogue of Microorganisms (GCM) 10K type strain sequencing project: providing services to taxonomists for standard genome sequencing and annotation.</title>
        <authorList>
            <consortium name="The Broad Institute Genomics Platform"/>
            <consortium name="The Broad Institute Genome Sequencing Center for Infectious Disease"/>
            <person name="Wu L."/>
            <person name="Ma J."/>
        </authorList>
    </citation>
    <scope>NUCLEOTIDE SEQUENCE [LARGE SCALE GENOMIC DNA]</scope>
    <source>
        <strain evidence="7">CGMCC 1.15043</strain>
    </source>
</reference>
<dbReference type="InterPro" id="IPR018062">
    <property type="entry name" value="HTH_AraC-typ_CS"/>
</dbReference>
<dbReference type="PANTHER" id="PTHR43280">
    <property type="entry name" value="ARAC-FAMILY TRANSCRIPTIONAL REGULATOR"/>
    <property type="match status" value="1"/>
</dbReference>
<comment type="caution">
    <text evidence="6">The sequence shown here is derived from an EMBL/GenBank/DDBJ whole genome shotgun (WGS) entry which is preliminary data.</text>
</comment>
<dbReference type="Gene3D" id="3.30.450.20">
    <property type="entry name" value="PAS domain"/>
    <property type="match status" value="1"/>
</dbReference>
<proteinExistence type="predicted"/>
<dbReference type="PANTHER" id="PTHR43280:SF2">
    <property type="entry name" value="HTH-TYPE TRANSCRIPTIONAL REGULATOR EXSA"/>
    <property type="match status" value="1"/>
</dbReference>
<accession>A0ABQ1EN84</accession>
<evidence type="ECO:0000256" key="2">
    <source>
        <dbReference type="ARBA" id="ARBA00023125"/>
    </source>
</evidence>
<keyword evidence="7" id="KW-1185">Reference proteome</keyword>
<dbReference type="Gene3D" id="1.10.10.60">
    <property type="entry name" value="Homeodomain-like"/>
    <property type="match status" value="2"/>
</dbReference>
<evidence type="ECO:0000259" key="5">
    <source>
        <dbReference type="PROSITE" id="PS01124"/>
    </source>
</evidence>
<dbReference type="Pfam" id="PF12833">
    <property type="entry name" value="HTH_18"/>
    <property type="match status" value="1"/>
</dbReference>
<evidence type="ECO:0000313" key="7">
    <source>
        <dbReference type="Proteomes" id="UP000615455"/>
    </source>
</evidence>
<evidence type="ECO:0000256" key="4">
    <source>
        <dbReference type="SAM" id="Phobius"/>
    </source>
</evidence>
<dbReference type="PROSITE" id="PS00041">
    <property type="entry name" value="HTH_ARAC_FAMILY_1"/>
    <property type="match status" value="1"/>
</dbReference>
<feature type="transmembrane region" description="Helical" evidence="4">
    <location>
        <begin position="298"/>
        <end position="320"/>
    </location>
</feature>
<dbReference type="SUPFAM" id="SSF46689">
    <property type="entry name" value="Homeodomain-like"/>
    <property type="match status" value="2"/>
</dbReference>
<feature type="transmembrane region" description="Helical" evidence="4">
    <location>
        <begin position="21"/>
        <end position="47"/>
    </location>
</feature>
<sequence length="773" mass="87480">MIVLRKVLNYKWKRFFQRKTMFRNMVTLALFVAIIPVLVVGIGSYLYSASAVQSEVNQSNVRILNNVSATIDSTLDRIQNNGIQMLLGTFFSSNLTELKNTNYSGLYSGIARELSALMSGNKEAGDVAIYVPDEGYLTSPIYGGRKIESQPERDALQKELDSEDQLKWVIGPYPALPGYNVNGVTLIAKAPLLAKHPIGLLFIRIDEAQFQNIMNRFISYDGEQMFILDAKGQLVTSIGSDEVPQGLFDLVAQKGSEQRFAFAYNETDYMVTSITSSYNKWQYINMVPIKQLNAKSNGIATITLIIVAVCLVFGALFALWGTRRVYRPIQNLVAHVKGGQADDAEADEVGFMHKRWAELSSTANDLQQQLSDQLPLIREIFALQLLQGRFLHYSPDQLAGMLRRYDVPAERESSVIVIAFDVQTDGGVRFQENDRDLIVFAVKNIVSELLQAQEMEGIVINLLNDQVAVWLFRDPMQMEEGDSSIKLFSERLRVLVSDYLRLSVTIGLSGQSERIGEVPELYEEALLAVRSRMIVGGNQVIAHTGGSGHSEIHYRYPLEIETHFENSLQLGDREEAERMMDEFAKSMEEAIHKPELIQMSYYRLLTAAIRTAYLLGLDTNQLFGEESSDPYLHIRKISTILELNTWFKACLVEPIVAFVHGKQHQEHEQLIQKVVRYIEENYHFDLSLDQCAQICGLSPHYLSKLFKKNMDVSFIEYLTKTRIDQSIELLNTTDLSVSDVAERVGYQTKNFIRVFKKHIGVTPGQYRGADSEN</sequence>
<dbReference type="SMART" id="SM00342">
    <property type="entry name" value="HTH_ARAC"/>
    <property type="match status" value="1"/>
</dbReference>
<keyword evidence="4" id="KW-0472">Membrane</keyword>
<organism evidence="6 7">
    <name type="scientific">Paenibacillus marchantiophytorum</name>
    <dbReference type="NCBI Taxonomy" id="1619310"/>
    <lineage>
        <taxon>Bacteria</taxon>
        <taxon>Bacillati</taxon>
        <taxon>Bacillota</taxon>
        <taxon>Bacilli</taxon>
        <taxon>Bacillales</taxon>
        <taxon>Paenibacillaceae</taxon>
        <taxon>Paenibacillus</taxon>
    </lineage>
</organism>
<keyword evidence="1" id="KW-0805">Transcription regulation</keyword>
<evidence type="ECO:0000256" key="1">
    <source>
        <dbReference type="ARBA" id="ARBA00023015"/>
    </source>
</evidence>
<dbReference type="InterPro" id="IPR041522">
    <property type="entry name" value="CdaR_GGDEF"/>
</dbReference>
<dbReference type="EMBL" id="BMHE01000011">
    <property type="protein sequence ID" value="GFZ79535.1"/>
    <property type="molecule type" value="Genomic_DNA"/>
</dbReference>
<dbReference type="Proteomes" id="UP000615455">
    <property type="component" value="Unassembled WGS sequence"/>
</dbReference>
<gene>
    <name evidence="6" type="primary">yesS</name>
    <name evidence="6" type="ORF">GCM10008018_26290</name>
</gene>
<keyword evidence="4" id="KW-1133">Transmembrane helix</keyword>
<feature type="domain" description="HTH araC/xylS-type" evidence="5">
    <location>
        <begin position="672"/>
        <end position="769"/>
    </location>
</feature>
<evidence type="ECO:0000256" key="3">
    <source>
        <dbReference type="ARBA" id="ARBA00023163"/>
    </source>
</evidence>
<keyword evidence="3" id="KW-0804">Transcription</keyword>
<protein>
    <submittedName>
        <fullName evidence="6">HTH-type transcriptional regulator YesS</fullName>
    </submittedName>
</protein>
<dbReference type="InterPro" id="IPR009057">
    <property type="entry name" value="Homeodomain-like_sf"/>
</dbReference>
<dbReference type="InterPro" id="IPR018060">
    <property type="entry name" value="HTH_AraC"/>
</dbReference>
<dbReference type="PROSITE" id="PS01124">
    <property type="entry name" value="HTH_ARAC_FAMILY_2"/>
    <property type="match status" value="1"/>
</dbReference>